<evidence type="ECO:0008006" key="4">
    <source>
        <dbReference type="Google" id="ProtNLM"/>
    </source>
</evidence>
<dbReference type="PANTHER" id="PTHR16222:SF12">
    <property type="entry name" value="ADP-RIBOSYLGLYCOHYDROLASE-RELATED"/>
    <property type="match status" value="1"/>
</dbReference>
<dbReference type="InterPro" id="IPR036705">
    <property type="entry name" value="Ribosyl_crysJ1_sf"/>
</dbReference>
<dbReference type="InterPro" id="IPR050792">
    <property type="entry name" value="ADP-ribosylglycohydrolase"/>
</dbReference>
<organism evidence="2 3">
    <name type="scientific">Prevotella melaninogenica</name>
    <dbReference type="NCBI Taxonomy" id="28132"/>
    <lineage>
        <taxon>Bacteria</taxon>
        <taxon>Pseudomonadati</taxon>
        <taxon>Bacteroidota</taxon>
        <taxon>Bacteroidia</taxon>
        <taxon>Bacteroidales</taxon>
        <taxon>Prevotellaceae</taxon>
        <taxon>Prevotella</taxon>
    </lineage>
</organism>
<reference evidence="2 3" key="1">
    <citation type="submission" date="2017-05" db="EMBL/GenBank/DDBJ databases">
        <title>whole genome sequence of Prevotella melaninogenica GAI 07411.</title>
        <authorList>
            <person name="Kondo Y."/>
            <person name="Hoshino T."/>
        </authorList>
    </citation>
    <scope>NUCLEOTIDE SEQUENCE [LARGE SCALE GENOMIC DNA]</scope>
    <source>
        <strain evidence="2 3">GAI 07411</strain>
    </source>
</reference>
<dbReference type="Proteomes" id="UP000267517">
    <property type="component" value="Chromosome I"/>
</dbReference>
<feature type="binding site" evidence="1">
    <location>
        <position position="216"/>
    </location>
    <ligand>
        <name>Mg(2+)</name>
        <dbReference type="ChEBI" id="CHEBI:18420"/>
        <label>1</label>
    </ligand>
</feature>
<dbReference type="OrthoDB" id="9798107at2"/>
<evidence type="ECO:0000256" key="1">
    <source>
        <dbReference type="PIRSR" id="PIRSR605502-1"/>
    </source>
</evidence>
<feature type="binding site" evidence="1">
    <location>
        <position position="215"/>
    </location>
    <ligand>
        <name>Mg(2+)</name>
        <dbReference type="ChEBI" id="CHEBI:18420"/>
        <label>1</label>
    </ligand>
</feature>
<dbReference type="AlphaFoldDB" id="A0A250KI61"/>
<sequence>MIGAIIGDIVGSRFEFGATPQQGFELFTPDCSYTDDTICTIAIADAVLNERDYQESLLDWCRRYPDPMGGYGKRFYQWINSDNPQPTDSCGNGSAMRVSPIGWLFDEWEDVIEEAKKSAIISHNHPEGIKGAQCIAEAIYWLRLMRFSKSDLERKVKKFFGYKLPPMRDIKKIGSEGHFDGTCQETVPMALRCFMDANSFEETIRLAVLCDDDTDTKACIAGAVAEAYYQVPEWMIEKAISYLPDDMLNILGQFYERIQDSCGTKKR</sequence>
<feature type="binding site" evidence="1">
    <location>
        <position position="36"/>
    </location>
    <ligand>
        <name>Mg(2+)</name>
        <dbReference type="ChEBI" id="CHEBI:18420"/>
        <label>1</label>
    </ligand>
</feature>
<keyword evidence="1" id="KW-0460">Magnesium</keyword>
<evidence type="ECO:0000313" key="2">
    <source>
        <dbReference type="EMBL" id="BBA29368.1"/>
    </source>
</evidence>
<dbReference type="Pfam" id="PF03747">
    <property type="entry name" value="ADP_ribosyl_GH"/>
    <property type="match status" value="1"/>
</dbReference>
<dbReference type="RefSeq" id="WP_120174477.1">
    <property type="nucleotide sequence ID" value="NZ_AP018049.1"/>
</dbReference>
<dbReference type="SUPFAM" id="SSF101478">
    <property type="entry name" value="ADP-ribosylglycohydrolase"/>
    <property type="match status" value="1"/>
</dbReference>
<dbReference type="EMBL" id="AP018049">
    <property type="protein sequence ID" value="BBA29368.1"/>
    <property type="molecule type" value="Genomic_DNA"/>
</dbReference>
<keyword evidence="1" id="KW-0479">Metal-binding</keyword>
<name>A0A250KI61_9BACT</name>
<dbReference type="InterPro" id="IPR005502">
    <property type="entry name" value="Ribosyl_crysJ1"/>
</dbReference>
<feature type="binding site" evidence="1">
    <location>
        <position position="34"/>
    </location>
    <ligand>
        <name>Mg(2+)</name>
        <dbReference type="ChEBI" id="CHEBI:18420"/>
        <label>1</label>
    </ligand>
</feature>
<protein>
    <recommendedName>
        <fullName evidence="4">ADP-ribosylglycohydrolase</fullName>
    </recommendedName>
</protein>
<gene>
    <name evidence="2" type="ORF">PMEL1_01302</name>
</gene>
<accession>A0A250KI61</accession>
<proteinExistence type="predicted"/>
<dbReference type="PANTHER" id="PTHR16222">
    <property type="entry name" value="ADP-RIBOSYLGLYCOHYDROLASE"/>
    <property type="match status" value="1"/>
</dbReference>
<feature type="binding site" evidence="1">
    <location>
        <position position="35"/>
    </location>
    <ligand>
        <name>Mg(2+)</name>
        <dbReference type="ChEBI" id="CHEBI:18420"/>
        <label>1</label>
    </ligand>
</feature>
<dbReference type="GO" id="GO:0046872">
    <property type="term" value="F:metal ion binding"/>
    <property type="evidence" value="ECO:0007669"/>
    <property type="project" value="UniProtKB-KW"/>
</dbReference>
<comment type="cofactor">
    <cofactor evidence="1">
        <name>Mg(2+)</name>
        <dbReference type="ChEBI" id="CHEBI:18420"/>
    </cofactor>
    <text evidence="1">Binds 2 magnesium ions per subunit.</text>
</comment>
<evidence type="ECO:0000313" key="3">
    <source>
        <dbReference type="Proteomes" id="UP000267517"/>
    </source>
</evidence>
<feature type="binding site" evidence="1">
    <location>
        <position position="213"/>
    </location>
    <ligand>
        <name>Mg(2+)</name>
        <dbReference type="ChEBI" id="CHEBI:18420"/>
        <label>1</label>
    </ligand>
</feature>
<dbReference type="Gene3D" id="1.10.4080.10">
    <property type="entry name" value="ADP-ribosylation/Crystallin J1"/>
    <property type="match status" value="1"/>
</dbReference>